<gene>
    <name evidence="5" type="ORF">O0V09_14110</name>
</gene>
<dbReference type="InterPro" id="IPR001638">
    <property type="entry name" value="Solute-binding_3/MltF_N"/>
</dbReference>
<accession>A0A9J6RNN7</accession>
<evidence type="ECO:0000256" key="2">
    <source>
        <dbReference type="ARBA" id="ARBA00022729"/>
    </source>
</evidence>
<name>A0A9J6RNN7_9GAMM</name>
<dbReference type="EMBL" id="JAPTGG010000012">
    <property type="protein sequence ID" value="MCZ0866342.1"/>
    <property type="molecule type" value="Genomic_DNA"/>
</dbReference>
<feature type="signal peptide" evidence="3">
    <location>
        <begin position="1"/>
        <end position="23"/>
    </location>
</feature>
<proteinExistence type="inferred from homology"/>
<evidence type="ECO:0000313" key="6">
    <source>
        <dbReference type="Proteomes" id="UP001069090"/>
    </source>
</evidence>
<dbReference type="Gene3D" id="3.40.190.10">
    <property type="entry name" value="Periplasmic binding protein-like II"/>
    <property type="match status" value="2"/>
</dbReference>
<keyword evidence="2 3" id="KW-0732">Signal</keyword>
<keyword evidence="6" id="KW-1185">Reference proteome</keyword>
<reference evidence="5 6" key="1">
    <citation type="submission" date="2022-12" db="EMBL/GenBank/DDBJ databases">
        <title>Dasania phycosphaerae sp. nov., isolated from particulate material of the south coast of Korea.</title>
        <authorList>
            <person name="Jiang Y."/>
        </authorList>
    </citation>
    <scope>NUCLEOTIDE SEQUENCE [LARGE SCALE GENOMIC DNA]</scope>
    <source>
        <strain evidence="5 6">GY-19</strain>
    </source>
</reference>
<comment type="caution">
    <text evidence="5">The sequence shown here is derived from an EMBL/GenBank/DDBJ whole genome shotgun (WGS) entry which is preliminary data.</text>
</comment>
<evidence type="ECO:0000313" key="5">
    <source>
        <dbReference type="EMBL" id="MCZ0866342.1"/>
    </source>
</evidence>
<feature type="chain" id="PRO_5039923611" evidence="3">
    <location>
        <begin position="24"/>
        <end position="279"/>
    </location>
</feature>
<organism evidence="5 6">
    <name type="scientific">Dasania phycosphaerae</name>
    <dbReference type="NCBI Taxonomy" id="2950436"/>
    <lineage>
        <taxon>Bacteria</taxon>
        <taxon>Pseudomonadati</taxon>
        <taxon>Pseudomonadota</taxon>
        <taxon>Gammaproteobacteria</taxon>
        <taxon>Cellvibrionales</taxon>
        <taxon>Spongiibacteraceae</taxon>
        <taxon>Dasania</taxon>
    </lineage>
</organism>
<evidence type="ECO:0000256" key="3">
    <source>
        <dbReference type="SAM" id="SignalP"/>
    </source>
</evidence>
<dbReference type="AlphaFoldDB" id="A0A9J6RNN7"/>
<evidence type="ECO:0000256" key="1">
    <source>
        <dbReference type="ARBA" id="ARBA00010333"/>
    </source>
</evidence>
<dbReference type="SMART" id="SM00062">
    <property type="entry name" value="PBPb"/>
    <property type="match status" value="1"/>
</dbReference>
<protein>
    <submittedName>
        <fullName evidence="5">Transporter substrate-binding domain-containing protein</fullName>
    </submittedName>
</protein>
<dbReference type="Proteomes" id="UP001069090">
    <property type="component" value="Unassembled WGS sequence"/>
</dbReference>
<sequence>MHPIQHLTACLSFCLLLSTAASAELKILNFATDDWPPYLIADDNGQINQGILVELINEIFARIPGVDAKIHAMPWSRAIVEVRAGRMDALPGIIYSQARSEFLRYSAPLFKQSSKLVYHKQQFPQGFHWQTKEDFIGLKIAAVRDYAMYDKLVNLLGDSSKDVIFPVLSDDILIKMVGGKRIKLGAIDELTALYLADKYTLREKLTFAEPTIDELNYHIAISKKSSQSELIGPINKIIADLQREGVIAKIIARYNTYSSQYKQLPSQPTAPSYPSHIVD</sequence>
<evidence type="ECO:0000259" key="4">
    <source>
        <dbReference type="SMART" id="SM00062"/>
    </source>
</evidence>
<comment type="similarity">
    <text evidence="1">Belongs to the bacterial solute-binding protein 3 family.</text>
</comment>
<dbReference type="PANTHER" id="PTHR35936">
    <property type="entry name" value="MEMBRANE-BOUND LYTIC MUREIN TRANSGLYCOSYLASE F"/>
    <property type="match status" value="1"/>
</dbReference>
<dbReference type="RefSeq" id="WP_258332508.1">
    <property type="nucleotide sequence ID" value="NZ_JAPTGG010000012.1"/>
</dbReference>
<dbReference type="SUPFAM" id="SSF53850">
    <property type="entry name" value="Periplasmic binding protein-like II"/>
    <property type="match status" value="1"/>
</dbReference>
<feature type="domain" description="Solute-binding protein family 3/N-terminal" evidence="4">
    <location>
        <begin position="27"/>
        <end position="258"/>
    </location>
</feature>
<dbReference type="PANTHER" id="PTHR35936:SF25">
    <property type="entry name" value="ABC TRANSPORTER SUBSTRATE-BINDING PROTEIN"/>
    <property type="match status" value="1"/>
</dbReference>
<dbReference type="Pfam" id="PF00497">
    <property type="entry name" value="SBP_bac_3"/>
    <property type="match status" value="1"/>
</dbReference>